<name>A0A372LBY8_9BACI</name>
<feature type="transmembrane region" description="Helical" evidence="2">
    <location>
        <begin position="52"/>
        <end position="74"/>
    </location>
</feature>
<dbReference type="Gene3D" id="3.10.350.10">
    <property type="entry name" value="LysM domain"/>
    <property type="match status" value="1"/>
</dbReference>
<feature type="compositionally biased region" description="Polar residues" evidence="1">
    <location>
        <begin position="18"/>
        <end position="31"/>
    </location>
</feature>
<feature type="region of interest" description="Disordered" evidence="1">
    <location>
        <begin position="82"/>
        <end position="169"/>
    </location>
</feature>
<evidence type="ECO:0000313" key="4">
    <source>
        <dbReference type="EMBL" id="RFU63147.1"/>
    </source>
</evidence>
<feature type="compositionally biased region" description="Basic and acidic residues" evidence="1">
    <location>
        <begin position="141"/>
        <end position="169"/>
    </location>
</feature>
<dbReference type="AlphaFoldDB" id="A0A372LBY8"/>
<comment type="caution">
    <text evidence="4">The sequence shown here is derived from an EMBL/GenBank/DDBJ whole genome shotgun (WGS) entry which is preliminary data.</text>
</comment>
<feature type="region of interest" description="Disordered" evidence="1">
    <location>
        <begin position="1"/>
        <end position="40"/>
    </location>
</feature>
<feature type="compositionally biased region" description="Basic and acidic residues" evidence="1">
    <location>
        <begin position="101"/>
        <end position="116"/>
    </location>
</feature>
<keyword evidence="2" id="KW-0472">Membrane</keyword>
<dbReference type="Proteomes" id="UP000264541">
    <property type="component" value="Unassembled WGS sequence"/>
</dbReference>
<dbReference type="InterPro" id="IPR018392">
    <property type="entry name" value="LysM"/>
</dbReference>
<keyword evidence="5" id="KW-1185">Reference proteome</keyword>
<dbReference type="Pfam" id="PF01476">
    <property type="entry name" value="LysM"/>
    <property type="match status" value="1"/>
</dbReference>
<dbReference type="OrthoDB" id="2583609at2"/>
<evidence type="ECO:0000256" key="2">
    <source>
        <dbReference type="SAM" id="Phobius"/>
    </source>
</evidence>
<accession>A0A372LBY8</accession>
<reference evidence="4 5" key="1">
    <citation type="submission" date="2018-08" db="EMBL/GenBank/DDBJ databases">
        <title>Bacillus chawlae sp. nov., Bacillus glennii sp. nov., and Bacillus saganii sp. nov. Isolated from the Vehicle Assembly Building at Kennedy Space Center where the Viking Spacecraft were Assembled.</title>
        <authorList>
            <person name="Seuylemezian A."/>
            <person name="Vaishampayan P."/>
        </authorList>
    </citation>
    <scope>NUCLEOTIDE SEQUENCE [LARGE SCALE GENOMIC DNA]</scope>
    <source>
        <strain evidence="4 5">V47-23a</strain>
    </source>
</reference>
<feature type="compositionally biased region" description="Polar residues" evidence="1">
    <location>
        <begin position="117"/>
        <end position="126"/>
    </location>
</feature>
<dbReference type="SMART" id="SM00257">
    <property type="entry name" value="LysM"/>
    <property type="match status" value="1"/>
</dbReference>
<proteinExistence type="predicted"/>
<keyword evidence="2" id="KW-0812">Transmembrane</keyword>
<evidence type="ECO:0000313" key="5">
    <source>
        <dbReference type="Proteomes" id="UP000264541"/>
    </source>
</evidence>
<organism evidence="4 5">
    <name type="scientific">Peribacillus saganii</name>
    <dbReference type="NCBI Taxonomy" id="2303992"/>
    <lineage>
        <taxon>Bacteria</taxon>
        <taxon>Bacillati</taxon>
        <taxon>Bacillota</taxon>
        <taxon>Bacilli</taxon>
        <taxon>Bacillales</taxon>
        <taxon>Bacillaceae</taxon>
        <taxon>Peribacillus</taxon>
    </lineage>
</organism>
<sequence length="226" mass="25463">MESERQVIQDQAGRLRSEMNQSRTSRSSKLPSRSEVHRNKKKKNKWRIKFPLLKLLSLFFILLPVTIFSLYSYFDPKQLPGIKEESGEGYETINIGGSSEEAGRESEEAEMPRDPETNSTVSQNASAPVEYVSGAAAAKSAEVEPKEPAASREGSEPSGATDKHQKESNPQEYKILYHTVQPQETIFRISMTYYKSQDGIPLIREWNGLKGNEIESGQVLKIPIKQ</sequence>
<dbReference type="RefSeq" id="WP_117328493.1">
    <property type="nucleotide sequence ID" value="NZ_QVTE01000067.1"/>
</dbReference>
<dbReference type="CDD" id="cd00118">
    <property type="entry name" value="LysM"/>
    <property type="match status" value="1"/>
</dbReference>
<gene>
    <name evidence="4" type="ORF">D0469_20070</name>
</gene>
<dbReference type="PROSITE" id="PS51782">
    <property type="entry name" value="LYSM"/>
    <property type="match status" value="1"/>
</dbReference>
<keyword evidence="2" id="KW-1133">Transmembrane helix</keyword>
<feature type="compositionally biased region" description="Basic and acidic residues" evidence="1">
    <location>
        <begin position="1"/>
        <end position="17"/>
    </location>
</feature>
<feature type="domain" description="LysM" evidence="3">
    <location>
        <begin position="176"/>
        <end position="222"/>
    </location>
</feature>
<dbReference type="InterPro" id="IPR036779">
    <property type="entry name" value="LysM_dom_sf"/>
</dbReference>
<protein>
    <submittedName>
        <fullName evidence="4">LysM peptidoglycan-binding domain-containing protein</fullName>
    </submittedName>
</protein>
<evidence type="ECO:0000256" key="1">
    <source>
        <dbReference type="SAM" id="MobiDB-lite"/>
    </source>
</evidence>
<evidence type="ECO:0000259" key="3">
    <source>
        <dbReference type="PROSITE" id="PS51782"/>
    </source>
</evidence>
<dbReference type="EMBL" id="QVTE01000067">
    <property type="protein sequence ID" value="RFU63147.1"/>
    <property type="molecule type" value="Genomic_DNA"/>
</dbReference>
<dbReference type="SUPFAM" id="SSF54106">
    <property type="entry name" value="LysM domain"/>
    <property type="match status" value="1"/>
</dbReference>